<evidence type="ECO:0000256" key="1">
    <source>
        <dbReference type="SAM" id="Phobius"/>
    </source>
</evidence>
<keyword evidence="3" id="KW-1185">Reference proteome</keyword>
<dbReference type="RefSeq" id="WP_309794922.1">
    <property type="nucleotide sequence ID" value="NZ_JAVDPW010000005.1"/>
</dbReference>
<protein>
    <submittedName>
        <fullName evidence="2">HAE1 family hydrophobic/amphiphilic exporter-1</fullName>
    </submittedName>
</protein>
<dbReference type="PRINTS" id="PR00702">
    <property type="entry name" value="ACRIFLAVINRP"/>
</dbReference>
<sequence length="1034" mass="108881">MALNISAWSIRKPIPPLVMFAVLIVLGFVSFRSLPVTQMPNIDVPVVTVTIAQAGAAPSELETQVARLVEDAVAGLTGVKHVTSALSDGVAVTMVEFRLETPTDRAMNDVRDAIAKIRSSLPQSIEEPVIQRVDVAGLPILTYAASIPSMSTEQLSWFVDDTVVRAMQAVPGIAQVKRIGGVDREIRVALRPDRLAALGITASEVNDQLRASNIDLAGGRGTVGVQEQSIRTLAGAATVADLAQRRISLPGGRQALLQDLATVTDGGAEPRSFARVDGKPVVAFSLFRAKGFSDVAVADAAAVQLKALTDAHPELTITEIDSLVHYTRANYDMTMETLIEGAILAIVVVFLFLRDVRATIISAFAIPLSVLPTFAVMDLLGFSLNSISLLSITLATGILVDDAIVEIENIVRHMRMGKSPYRAAIQAADEIGLAVVATTLTIVAVFLPVSFMGGIAGQYFKQFGITVAVAVTFSLLVARLLTPLMAAYLLHDKQHRTPDDGAVMRGYLRLLDWSIRHRGKTIACGLAVFVASAALASLFPTGLLPNNDISRSSLSIELPPGSTLEDTQGVADRLAAMLRAQPEVSSVYAVVGGGGLNPLDIASSEVREATLVATLVPRADRDMDQKAWETAMRAKVAAVPDLRFSFGAGGGARDFTLLLSGNDSEAIEHAALAIEREIRDQVPVLANVVSTAAIDRPEIRIMPRLAEAAALGVSVAQIAETVRIATLGDVSANLAKFSAGDRQVPIRVQIAEAARGRMGTFETLRVPTATGTKVPLTSVATIGFGEGATTIDRYDRERRIAIEGDLIGKTPLGEAMDAVLALPSVRALPPGVNIRPYGDAEIMQEVFSGFTLAMGAGVLMVFAVLVLLFADIAQPVTILVSLPLSIGGAFLALLVTGYPISLPVVIGILMLLGIVSKNAILLVDFAIEAIAAGAGRTEALIEAGRKRARPVVMTTVAMIAGMVPSVIGFGEGGSFRSPMAAVVIGGLITSTVLSLVFVPAVFTVMDDLNRILGGVFGRYVGARDEPAPTAPAAE</sequence>
<feature type="transmembrane region" description="Helical" evidence="1">
    <location>
        <begin position="522"/>
        <end position="544"/>
    </location>
</feature>
<proteinExistence type="predicted"/>
<dbReference type="Gene3D" id="3.30.70.1440">
    <property type="entry name" value="Multidrug efflux transporter AcrB pore domain"/>
    <property type="match status" value="1"/>
</dbReference>
<dbReference type="SUPFAM" id="SSF82693">
    <property type="entry name" value="Multidrug efflux transporter AcrB pore domain, PN1, PN2, PC1 and PC2 subdomains"/>
    <property type="match status" value="3"/>
</dbReference>
<dbReference type="Gene3D" id="1.20.1640.10">
    <property type="entry name" value="Multidrug efflux transporter AcrB transmembrane domain"/>
    <property type="match status" value="2"/>
</dbReference>
<feature type="transmembrane region" description="Helical" evidence="1">
    <location>
        <begin position="876"/>
        <end position="898"/>
    </location>
</feature>
<feature type="transmembrane region" description="Helical" evidence="1">
    <location>
        <begin position="979"/>
        <end position="1002"/>
    </location>
</feature>
<dbReference type="EMBL" id="JAVDPW010000005">
    <property type="protein sequence ID" value="MDR6290454.1"/>
    <property type="molecule type" value="Genomic_DNA"/>
</dbReference>
<keyword evidence="1" id="KW-1133">Transmembrane helix</keyword>
<dbReference type="SUPFAM" id="SSF82714">
    <property type="entry name" value="Multidrug efflux transporter AcrB TolC docking domain, DN and DC subdomains"/>
    <property type="match status" value="2"/>
</dbReference>
<evidence type="ECO:0000313" key="3">
    <source>
        <dbReference type="Proteomes" id="UP001262410"/>
    </source>
</evidence>
<dbReference type="Gene3D" id="3.30.2090.10">
    <property type="entry name" value="Multidrug efflux transporter AcrB TolC docking domain, DN and DC subdomains"/>
    <property type="match status" value="2"/>
</dbReference>
<name>A0ABU1JPA6_9PROT</name>
<feature type="transmembrane region" description="Helical" evidence="1">
    <location>
        <begin position="846"/>
        <end position="869"/>
    </location>
</feature>
<feature type="transmembrane region" description="Helical" evidence="1">
    <location>
        <begin position="333"/>
        <end position="353"/>
    </location>
</feature>
<keyword evidence="1" id="KW-0812">Transmembrane</keyword>
<accession>A0ABU1JPA6</accession>
<dbReference type="SUPFAM" id="SSF82866">
    <property type="entry name" value="Multidrug efflux transporter AcrB transmembrane domain"/>
    <property type="match status" value="2"/>
</dbReference>
<reference evidence="2 3" key="1">
    <citation type="submission" date="2023-07" db="EMBL/GenBank/DDBJ databases">
        <title>Sorghum-associated microbial communities from plants grown in Nebraska, USA.</title>
        <authorList>
            <person name="Schachtman D."/>
        </authorList>
    </citation>
    <scope>NUCLEOTIDE SEQUENCE [LARGE SCALE GENOMIC DNA]</scope>
    <source>
        <strain evidence="2 3">584</strain>
    </source>
</reference>
<dbReference type="PANTHER" id="PTHR32063:SF77">
    <property type="entry name" value="ACR FAMILY TRANSPORT PROTEIN"/>
    <property type="match status" value="1"/>
</dbReference>
<feature type="transmembrane region" description="Helical" evidence="1">
    <location>
        <begin position="360"/>
        <end position="381"/>
    </location>
</feature>
<dbReference type="Pfam" id="PF00873">
    <property type="entry name" value="ACR_tran"/>
    <property type="match status" value="1"/>
</dbReference>
<organism evidence="2 3">
    <name type="scientific">Inquilinus ginsengisoli</name>
    <dbReference type="NCBI Taxonomy" id="363840"/>
    <lineage>
        <taxon>Bacteria</taxon>
        <taxon>Pseudomonadati</taxon>
        <taxon>Pseudomonadota</taxon>
        <taxon>Alphaproteobacteria</taxon>
        <taxon>Rhodospirillales</taxon>
        <taxon>Rhodospirillaceae</taxon>
        <taxon>Inquilinus</taxon>
    </lineage>
</organism>
<feature type="transmembrane region" description="Helical" evidence="1">
    <location>
        <begin position="387"/>
        <end position="411"/>
    </location>
</feature>
<dbReference type="Proteomes" id="UP001262410">
    <property type="component" value="Unassembled WGS sequence"/>
</dbReference>
<feature type="transmembrane region" description="Helical" evidence="1">
    <location>
        <begin position="463"/>
        <end position="490"/>
    </location>
</feature>
<dbReference type="Gene3D" id="3.30.70.1320">
    <property type="entry name" value="Multidrug efflux transporter AcrB pore domain like"/>
    <property type="match status" value="1"/>
</dbReference>
<dbReference type="InterPro" id="IPR001036">
    <property type="entry name" value="Acrflvin-R"/>
</dbReference>
<dbReference type="Gene3D" id="3.30.70.1430">
    <property type="entry name" value="Multidrug efflux transporter AcrB pore domain"/>
    <property type="match status" value="2"/>
</dbReference>
<dbReference type="PANTHER" id="PTHR32063">
    <property type="match status" value="1"/>
</dbReference>
<gene>
    <name evidence="2" type="ORF">E9232_002980</name>
</gene>
<comment type="caution">
    <text evidence="2">The sequence shown here is derived from an EMBL/GenBank/DDBJ whole genome shotgun (WGS) entry which is preliminary data.</text>
</comment>
<feature type="transmembrane region" description="Helical" evidence="1">
    <location>
        <begin position="431"/>
        <end position="451"/>
    </location>
</feature>
<keyword evidence="1" id="KW-0472">Membrane</keyword>
<feature type="transmembrane region" description="Helical" evidence="1">
    <location>
        <begin position="904"/>
        <end position="927"/>
    </location>
</feature>
<evidence type="ECO:0000313" key="2">
    <source>
        <dbReference type="EMBL" id="MDR6290454.1"/>
    </source>
</evidence>
<feature type="transmembrane region" description="Helical" evidence="1">
    <location>
        <begin position="948"/>
        <end position="967"/>
    </location>
</feature>
<dbReference type="InterPro" id="IPR027463">
    <property type="entry name" value="AcrB_DN_DC_subdom"/>
</dbReference>